<dbReference type="PANTHER" id="PTHR37294">
    <property type="entry name" value="3'-5' EXORIBONUCLEASE YHAM"/>
    <property type="match status" value="1"/>
</dbReference>
<comment type="caution">
    <text evidence="3">The sequence shown here is derived from an EMBL/GenBank/DDBJ whole genome shotgun (WGS) entry which is preliminary data.</text>
</comment>
<dbReference type="Proteomes" id="UP000070069">
    <property type="component" value="Unassembled WGS sequence"/>
</dbReference>
<dbReference type="Proteomes" id="UP000249343">
    <property type="component" value="Unassembled WGS sequence"/>
</dbReference>
<proteinExistence type="predicted"/>
<dbReference type="PANTHER" id="PTHR37294:SF1">
    <property type="entry name" value="3'-5' EXORIBONUCLEASE YHAM"/>
    <property type="match status" value="1"/>
</dbReference>
<evidence type="ECO:0000313" key="6">
    <source>
        <dbReference type="Proteomes" id="UP000249343"/>
    </source>
</evidence>
<evidence type="ECO:0000313" key="5">
    <source>
        <dbReference type="Proteomes" id="UP000070069"/>
    </source>
</evidence>
<evidence type="ECO:0000256" key="1">
    <source>
        <dbReference type="ARBA" id="ARBA00022801"/>
    </source>
</evidence>
<keyword evidence="1" id="KW-0378">Hydrolase</keyword>
<evidence type="ECO:0000313" key="4">
    <source>
        <dbReference type="EMBL" id="RAM57817.1"/>
    </source>
</evidence>
<sequence>MCKIKKNFLEKKKIGKKYSLIGKIFHINKGDNFYNIDLLLPEQFTINIKIEDFSEVILKERIYFFEVICSIEKEKKFFISKKNILIEDILSLEKVFKFYSYFFTCSPISFALIGKKIEIFLSFIKNKILFKLTANLYNKNKIKFLISPAAFKMHHAYYGGLSYHTLSMLEIAQFFLKKYSYLNPDLLYAGIILHDMAKVQEFNFEQKIYNKEGILLGHLILGVNNIHEEALNLGYHNKEEILLLKHLLISHHGLLEYGSAKKPQIAEALLLWFLDDIDSKINSLGEMLDVTQKGCFTEPLNVLLKKCFYKPNLFK</sequence>
<accession>A0A139JQ60</accession>
<dbReference type="InterPro" id="IPR050798">
    <property type="entry name" value="YhaM_exoribonuc/phosphodiest"/>
</dbReference>
<dbReference type="GO" id="GO:0016787">
    <property type="term" value="F:hydrolase activity"/>
    <property type="evidence" value="ECO:0007669"/>
    <property type="project" value="UniProtKB-KW"/>
</dbReference>
<dbReference type="InterPro" id="IPR006674">
    <property type="entry name" value="HD_domain"/>
</dbReference>
<dbReference type="GO" id="GO:0031125">
    <property type="term" value="P:rRNA 3'-end processing"/>
    <property type="evidence" value="ECO:0007669"/>
    <property type="project" value="TreeGrafter"/>
</dbReference>
<evidence type="ECO:0000313" key="3">
    <source>
        <dbReference type="EMBL" id="KXT29111.1"/>
    </source>
</evidence>
<dbReference type="EMBL" id="JHUK01000003">
    <property type="protein sequence ID" value="RAM57817.1"/>
    <property type="molecule type" value="Genomic_DNA"/>
</dbReference>
<dbReference type="AlphaFoldDB" id="A0A139JQ60"/>
<dbReference type="RefSeq" id="WP_066540608.1">
    <property type="nucleotide sequence ID" value="NZ_JHUK01000003.1"/>
</dbReference>
<dbReference type="Gene3D" id="1.10.3210.10">
    <property type="entry name" value="Hypothetical protein af1432"/>
    <property type="match status" value="1"/>
</dbReference>
<dbReference type="Pfam" id="PF01966">
    <property type="entry name" value="HD"/>
    <property type="match status" value="1"/>
</dbReference>
<organism evidence="3 5">
    <name type="scientific">Candidatus Phytoplasma oryzae</name>
    <dbReference type="NCBI Taxonomy" id="203274"/>
    <lineage>
        <taxon>Bacteria</taxon>
        <taxon>Bacillati</taxon>
        <taxon>Mycoplasmatota</taxon>
        <taxon>Mollicutes</taxon>
        <taxon>Acholeplasmatales</taxon>
        <taxon>Acholeplasmataceae</taxon>
        <taxon>Candidatus Phytoplasma</taxon>
        <taxon>16SrXI (Rice yellow dwarf group)</taxon>
    </lineage>
</organism>
<reference evidence="3 5" key="2">
    <citation type="submission" date="2016-02" db="EMBL/GenBank/DDBJ databases">
        <title>A draft genome sequence of Candidatus Phytoplasma oryzae strain Mbita1, the causative agent of Napier Grass stunt disease in Kenya.</title>
        <authorList>
            <person name="Fischer A."/>
            <person name="Santa-Cruz I."/>
            <person name="Wambua L."/>
            <person name="Olds C."/>
            <person name="Midega C."/>
            <person name="Dickinson M."/>
            <person name="Kawicha P."/>
            <person name="Khan Z."/>
            <person name="Masiga D."/>
            <person name="Jores J."/>
            <person name="Bernd S."/>
        </authorList>
    </citation>
    <scope>NUCLEOTIDE SEQUENCE [LARGE SCALE GENOMIC DNA]</scope>
    <source>
        <strain evidence="3">Mbita1</strain>
    </source>
</reference>
<name>A0A139JQ60_9MOLU</name>
<keyword evidence="6" id="KW-1185">Reference proteome</keyword>
<evidence type="ECO:0000259" key="2">
    <source>
        <dbReference type="Pfam" id="PF01966"/>
    </source>
</evidence>
<dbReference type="OrthoDB" id="9778453at2"/>
<dbReference type="EMBL" id="LTBM01000014">
    <property type="protein sequence ID" value="KXT29111.1"/>
    <property type="molecule type" value="Genomic_DNA"/>
</dbReference>
<reference evidence="4 6" key="1">
    <citation type="submission" date="2014-04" db="EMBL/GenBank/DDBJ databases">
        <title>Genome study of Napier grass stunt phytoplasma.</title>
        <authorList>
            <person name="Kawicha P."/>
            <person name="Dickinson M."/>
            <person name="Hodgetts J."/>
        </authorList>
    </citation>
    <scope>NUCLEOTIDE SEQUENCE [LARGE SCALE GENOMIC DNA]</scope>
    <source>
        <strain evidence="4 6">NGS-S10</strain>
    </source>
</reference>
<dbReference type="SUPFAM" id="SSF109604">
    <property type="entry name" value="HD-domain/PDEase-like"/>
    <property type="match status" value="1"/>
</dbReference>
<feature type="domain" description="HD" evidence="2">
    <location>
        <begin position="163"/>
        <end position="278"/>
    </location>
</feature>
<protein>
    <submittedName>
        <fullName evidence="4">CMP-binding protein</fullName>
    </submittedName>
    <submittedName>
        <fullName evidence="3">HD domain protein</fullName>
    </submittedName>
</protein>
<gene>
    <name evidence="3" type="ORF">AXA84_0372</name>
    <name evidence="4" type="ORF">DH96_01840</name>
</gene>
<dbReference type="PATRIC" id="fig|203274.3.peg.163"/>